<evidence type="ECO:0000259" key="3">
    <source>
        <dbReference type="PROSITE" id="PS50887"/>
    </source>
</evidence>
<dbReference type="InterPro" id="IPR029016">
    <property type="entry name" value="GAF-like_dom_sf"/>
</dbReference>
<dbReference type="PROSITE" id="PS50887">
    <property type="entry name" value="GGDEF"/>
    <property type="match status" value="1"/>
</dbReference>
<dbReference type="Pfam" id="PF01590">
    <property type="entry name" value="GAF"/>
    <property type="match status" value="1"/>
</dbReference>
<keyword evidence="5" id="KW-1185">Reference proteome</keyword>
<accession>A0A561R2M8</accession>
<evidence type="ECO:0000313" key="5">
    <source>
        <dbReference type="Proteomes" id="UP000320653"/>
    </source>
</evidence>
<dbReference type="PANTHER" id="PTHR45138:SF9">
    <property type="entry name" value="DIGUANYLATE CYCLASE DGCM-RELATED"/>
    <property type="match status" value="1"/>
</dbReference>
<dbReference type="EC" id="2.7.7.65" evidence="1"/>
<dbReference type="NCBIfam" id="TIGR00254">
    <property type="entry name" value="GGDEF"/>
    <property type="match status" value="1"/>
</dbReference>
<dbReference type="SMART" id="SM00065">
    <property type="entry name" value="GAF"/>
    <property type="match status" value="1"/>
</dbReference>
<reference evidence="4 5" key="1">
    <citation type="submission" date="2019-06" db="EMBL/GenBank/DDBJ databases">
        <title>Sorghum-associated microbial communities from plants grown in Nebraska, USA.</title>
        <authorList>
            <person name="Schachtman D."/>
        </authorList>
    </citation>
    <scope>NUCLEOTIDE SEQUENCE [LARGE SCALE GENOMIC DNA]</scope>
    <source>
        <strain evidence="4 5">1225</strain>
    </source>
</reference>
<dbReference type="EMBL" id="VIWP01000002">
    <property type="protein sequence ID" value="TWF56872.1"/>
    <property type="molecule type" value="Genomic_DNA"/>
</dbReference>
<dbReference type="Pfam" id="PF00990">
    <property type="entry name" value="GGDEF"/>
    <property type="match status" value="1"/>
</dbReference>
<dbReference type="SUPFAM" id="SSF55073">
    <property type="entry name" value="Nucleotide cyclase"/>
    <property type="match status" value="1"/>
</dbReference>
<name>A0A561R2M8_9HYPH</name>
<dbReference type="Proteomes" id="UP000320653">
    <property type="component" value="Unassembled WGS sequence"/>
</dbReference>
<sequence length="422" mass="46008">MLETSAASMPGNSVAAVSRESARLLALERLDMLDAPKDEAFERVIRLIKAIFEVEIGIVSLIDAHRQWYQACVGFDIDEVPRDATFCRIVVEQEEVMIVEDATQDARFSDHPAVTGEAHVRFYAGMPLKTKDGFTIGTICAIDRQPRGFTGRELGILKEIADAVMDRIELLQFAATDGLTGAMTRRAFRNEAAQHVTDALRVNGDISVITLDVDHFKRINDTFGHPAGDQVLKTIAAISRRVLGPDALFGRLGGEEFAVALPGMDQADAVVVAEKLRAAFAEKAVAIENAFIKVTASFGVASLTNVREDIETLLAQADAAMYRAKQTGRNRCVTWDAVRPPRPSARRRRVVRAGTLVFGEGVLAMPCTIRTLGDDGAGLHLSDTAEVPDTFTLVIEGEGREVRCKVTTRDRQRVDVAFVAAA</sequence>
<dbReference type="SUPFAM" id="SSF55781">
    <property type="entry name" value="GAF domain-like"/>
    <property type="match status" value="1"/>
</dbReference>
<evidence type="ECO:0000256" key="2">
    <source>
        <dbReference type="ARBA" id="ARBA00034247"/>
    </source>
</evidence>
<dbReference type="InterPro" id="IPR043128">
    <property type="entry name" value="Rev_trsase/Diguanyl_cyclase"/>
</dbReference>
<gene>
    <name evidence="4" type="ORF">FHW37_102511</name>
</gene>
<dbReference type="AlphaFoldDB" id="A0A561R2M8"/>
<comment type="catalytic activity">
    <reaction evidence="2">
        <text>2 GTP = 3',3'-c-di-GMP + 2 diphosphate</text>
        <dbReference type="Rhea" id="RHEA:24898"/>
        <dbReference type="ChEBI" id="CHEBI:33019"/>
        <dbReference type="ChEBI" id="CHEBI:37565"/>
        <dbReference type="ChEBI" id="CHEBI:58805"/>
        <dbReference type="EC" id="2.7.7.65"/>
    </reaction>
</comment>
<dbReference type="Gene3D" id="3.30.450.40">
    <property type="match status" value="1"/>
</dbReference>
<dbReference type="InterPro" id="IPR029787">
    <property type="entry name" value="Nucleotide_cyclase"/>
</dbReference>
<dbReference type="Gene3D" id="3.30.70.270">
    <property type="match status" value="1"/>
</dbReference>
<feature type="domain" description="GGDEF" evidence="3">
    <location>
        <begin position="204"/>
        <end position="337"/>
    </location>
</feature>
<proteinExistence type="predicted"/>
<dbReference type="GO" id="GO:0052621">
    <property type="term" value="F:diguanylate cyclase activity"/>
    <property type="evidence" value="ECO:0007669"/>
    <property type="project" value="UniProtKB-EC"/>
</dbReference>
<protein>
    <recommendedName>
        <fullName evidence="1">diguanylate cyclase</fullName>
        <ecNumber evidence="1">2.7.7.65</ecNumber>
    </recommendedName>
</protein>
<dbReference type="SMART" id="SM00267">
    <property type="entry name" value="GGDEF"/>
    <property type="match status" value="1"/>
</dbReference>
<evidence type="ECO:0000313" key="4">
    <source>
        <dbReference type="EMBL" id="TWF56872.1"/>
    </source>
</evidence>
<evidence type="ECO:0000256" key="1">
    <source>
        <dbReference type="ARBA" id="ARBA00012528"/>
    </source>
</evidence>
<dbReference type="InterPro" id="IPR003018">
    <property type="entry name" value="GAF"/>
</dbReference>
<dbReference type="InterPro" id="IPR000160">
    <property type="entry name" value="GGDEF_dom"/>
</dbReference>
<dbReference type="PANTHER" id="PTHR45138">
    <property type="entry name" value="REGULATORY COMPONENTS OF SENSORY TRANSDUCTION SYSTEM"/>
    <property type="match status" value="1"/>
</dbReference>
<organism evidence="4 5">
    <name type="scientific">Neorhizobium alkalisoli</name>
    <dbReference type="NCBI Taxonomy" id="528178"/>
    <lineage>
        <taxon>Bacteria</taxon>
        <taxon>Pseudomonadati</taxon>
        <taxon>Pseudomonadota</taxon>
        <taxon>Alphaproteobacteria</taxon>
        <taxon>Hyphomicrobiales</taxon>
        <taxon>Rhizobiaceae</taxon>
        <taxon>Rhizobium/Agrobacterium group</taxon>
        <taxon>Neorhizobium</taxon>
    </lineage>
</organism>
<dbReference type="InterPro" id="IPR050469">
    <property type="entry name" value="Diguanylate_Cyclase"/>
</dbReference>
<dbReference type="FunFam" id="3.30.70.270:FF:000001">
    <property type="entry name" value="Diguanylate cyclase domain protein"/>
    <property type="match status" value="1"/>
</dbReference>
<dbReference type="CDD" id="cd01949">
    <property type="entry name" value="GGDEF"/>
    <property type="match status" value="1"/>
</dbReference>
<comment type="caution">
    <text evidence="4">The sequence shown here is derived from an EMBL/GenBank/DDBJ whole genome shotgun (WGS) entry which is preliminary data.</text>
</comment>